<dbReference type="PANTHER" id="PTHR12447:SF25">
    <property type="entry name" value="ANKYRIN REPEAT DOMAIN-CONTAINING PROTEIN 13C"/>
    <property type="match status" value="1"/>
</dbReference>
<evidence type="ECO:0000256" key="3">
    <source>
        <dbReference type="ARBA" id="ARBA00022737"/>
    </source>
</evidence>
<evidence type="ECO:0000256" key="5">
    <source>
        <dbReference type="ARBA" id="ARBA00023043"/>
    </source>
</evidence>
<sequence length="129" mass="13999">MQHRAGAADAASGSGSSGRRTPSVSWEAYRSWNLKDNDLYIGRKPSIKLQSNDIKLSVAMFTKLDEKILSSLPSGFPVRVDVPVAPGITGRVTFKNIETCEANKTTSLGLVLQDELFKIPVGYISSEVL</sequence>
<dbReference type="InterPro" id="IPR021832">
    <property type="entry name" value="ANKRD13"/>
</dbReference>
<dbReference type="WBParaSite" id="MCU_004647-RA">
    <property type="protein sequence ID" value="MCU_004647-RA"/>
    <property type="gene ID" value="MCU_004647"/>
</dbReference>
<accession>A0A5K3F3L3</accession>
<keyword evidence="6" id="KW-0472">Membrane</keyword>
<evidence type="ECO:0000256" key="4">
    <source>
        <dbReference type="ARBA" id="ARBA00022824"/>
    </source>
</evidence>
<keyword evidence="3" id="KW-0677">Repeat</keyword>
<evidence type="ECO:0000313" key="9">
    <source>
        <dbReference type="WBParaSite" id="MCU_004647-RA"/>
    </source>
</evidence>
<evidence type="ECO:0000256" key="2">
    <source>
        <dbReference type="ARBA" id="ARBA00004308"/>
    </source>
</evidence>
<feature type="compositionally biased region" description="Low complexity" evidence="7">
    <location>
        <begin position="1"/>
        <end position="18"/>
    </location>
</feature>
<reference evidence="9" key="1">
    <citation type="submission" date="2019-11" db="UniProtKB">
        <authorList>
            <consortium name="WormBaseParasite"/>
        </authorList>
    </citation>
    <scope>IDENTIFICATION</scope>
</reference>
<feature type="region of interest" description="Disordered" evidence="7">
    <location>
        <begin position="1"/>
        <end position="24"/>
    </location>
</feature>
<evidence type="ECO:0000256" key="1">
    <source>
        <dbReference type="ARBA" id="ARBA00004240"/>
    </source>
</evidence>
<dbReference type="AlphaFoldDB" id="A0A5K3F3L3"/>
<organism evidence="9">
    <name type="scientific">Mesocestoides corti</name>
    <name type="common">Flatworm</name>
    <dbReference type="NCBI Taxonomy" id="53468"/>
    <lineage>
        <taxon>Eukaryota</taxon>
        <taxon>Metazoa</taxon>
        <taxon>Spiralia</taxon>
        <taxon>Lophotrochozoa</taxon>
        <taxon>Platyhelminthes</taxon>
        <taxon>Cestoda</taxon>
        <taxon>Eucestoda</taxon>
        <taxon>Cyclophyllidea</taxon>
        <taxon>Mesocestoididae</taxon>
        <taxon>Mesocestoides</taxon>
    </lineage>
</organism>
<evidence type="ECO:0000256" key="6">
    <source>
        <dbReference type="ARBA" id="ARBA00023136"/>
    </source>
</evidence>
<protein>
    <submittedName>
        <fullName evidence="9">Vesicle-fusing ATPase</fullName>
    </submittedName>
</protein>
<dbReference type="Pfam" id="PF11904">
    <property type="entry name" value="ANKRD13_C"/>
    <property type="match status" value="1"/>
</dbReference>
<evidence type="ECO:0000256" key="7">
    <source>
        <dbReference type="SAM" id="MobiDB-lite"/>
    </source>
</evidence>
<dbReference type="GO" id="GO:0005783">
    <property type="term" value="C:endoplasmic reticulum"/>
    <property type="evidence" value="ECO:0007669"/>
    <property type="project" value="UniProtKB-SubCell"/>
</dbReference>
<dbReference type="InterPro" id="IPR055285">
    <property type="entry name" value="ANKRD13_C"/>
</dbReference>
<dbReference type="PANTHER" id="PTHR12447">
    <property type="entry name" value="ANKYRIN REPEAT DOMAIN-CONTAINING PROTEIN 13"/>
    <property type="match status" value="1"/>
</dbReference>
<feature type="domain" description="Ankyrin repeat" evidence="8">
    <location>
        <begin position="57"/>
        <end position="123"/>
    </location>
</feature>
<proteinExistence type="predicted"/>
<comment type="subcellular location">
    <subcellularLocation>
        <location evidence="2">Endomembrane system</location>
    </subcellularLocation>
    <subcellularLocation>
        <location evidence="1">Endoplasmic reticulum</location>
    </subcellularLocation>
</comment>
<keyword evidence="4" id="KW-0256">Endoplasmic reticulum</keyword>
<keyword evidence="5" id="KW-0040">ANK repeat</keyword>
<evidence type="ECO:0000259" key="8">
    <source>
        <dbReference type="Pfam" id="PF11904"/>
    </source>
</evidence>
<name>A0A5K3F3L3_MESCO</name>